<organism evidence="1">
    <name type="scientific">Oppiella nova</name>
    <dbReference type="NCBI Taxonomy" id="334625"/>
    <lineage>
        <taxon>Eukaryota</taxon>
        <taxon>Metazoa</taxon>
        <taxon>Ecdysozoa</taxon>
        <taxon>Arthropoda</taxon>
        <taxon>Chelicerata</taxon>
        <taxon>Arachnida</taxon>
        <taxon>Acari</taxon>
        <taxon>Acariformes</taxon>
        <taxon>Sarcoptiformes</taxon>
        <taxon>Oribatida</taxon>
        <taxon>Brachypylina</taxon>
        <taxon>Oppioidea</taxon>
        <taxon>Oppiidae</taxon>
        <taxon>Oppiella</taxon>
    </lineage>
</organism>
<protein>
    <submittedName>
        <fullName evidence="1">Uncharacterized protein</fullName>
    </submittedName>
</protein>
<feature type="non-terminal residue" evidence="1">
    <location>
        <position position="87"/>
    </location>
</feature>
<dbReference type="InterPro" id="IPR036865">
    <property type="entry name" value="CRAL-TRIO_dom_sf"/>
</dbReference>
<reference evidence="1" key="1">
    <citation type="submission" date="2020-11" db="EMBL/GenBank/DDBJ databases">
        <authorList>
            <person name="Tran Van P."/>
        </authorList>
    </citation>
    <scope>NUCLEOTIDE SEQUENCE</scope>
</reference>
<dbReference type="Gene3D" id="3.40.525.10">
    <property type="entry name" value="CRAL-TRIO lipid binding domain"/>
    <property type="match status" value="1"/>
</dbReference>
<gene>
    <name evidence="1" type="ORF">ONB1V03_LOCUS16712</name>
</gene>
<dbReference type="EMBL" id="CAJPVJ010019380">
    <property type="protein sequence ID" value="CAG2177280.1"/>
    <property type="molecule type" value="Genomic_DNA"/>
</dbReference>
<name>A0A7R9QVM4_9ACAR</name>
<sequence>MPAPSLIEPTDDEKQAIIEMRDGFQTEFNTNPDLYYRKDMELVMSNDWNVHRFLLAADGDTGAGLTRLTNAMKWRKHWAVWEMCEQD</sequence>
<dbReference type="Proteomes" id="UP000728032">
    <property type="component" value="Unassembled WGS sequence"/>
</dbReference>
<dbReference type="InterPro" id="IPR036273">
    <property type="entry name" value="CRAL/TRIO_N_dom_sf"/>
</dbReference>
<dbReference type="OrthoDB" id="6504392at2759"/>
<keyword evidence="2" id="KW-1185">Reference proteome</keyword>
<proteinExistence type="predicted"/>
<dbReference type="EMBL" id="OC934205">
    <property type="protein sequence ID" value="CAD7660142.1"/>
    <property type="molecule type" value="Genomic_DNA"/>
</dbReference>
<dbReference type="SUPFAM" id="SSF46938">
    <property type="entry name" value="CRAL/TRIO N-terminal domain"/>
    <property type="match status" value="1"/>
</dbReference>
<evidence type="ECO:0000313" key="1">
    <source>
        <dbReference type="EMBL" id="CAD7660142.1"/>
    </source>
</evidence>
<dbReference type="AlphaFoldDB" id="A0A7R9QVM4"/>
<evidence type="ECO:0000313" key="2">
    <source>
        <dbReference type="Proteomes" id="UP000728032"/>
    </source>
</evidence>
<accession>A0A7R9QVM4</accession>